<reference evidence="2 3" key="1">
    <citation type="submission" date="2016-10" db="EMBL/GenBank/DDBJ databases">
        <authorList>
            <person name="de Groot N.N."/>
        </authorList>
    </citation>
    <scope>NUCLEOTIDE SEQUENCE [LARGE SCALE GENOMIC DNA]</scope>
    <source>
        <strain evidence="2 3">CGMCC 4.7037</strain>
    </source>
</reference>
<accession>A0A1H5TF69</accession>
<dbReference type="EMBL" id="FNVT01000001">
    <property type="protein sequence ID" value="SEF60858.1"/>
    <property type="molecule type" value="Genomic_DNA"/>
</dbReference>
<dbReference type="AlphaFoldDB" id="A0A1H5TF69"/>
<sequence>MHVALALRLYESDWLYLWMDLAGLAVAIWAAGAVAVLSRRGSPSWALAMSATGLLLMAVRLPMLPNFPEGVPWRWAPRSARCSPPWPAC</sequence>
<keyword evidence="1" id="KW-0472">Membrane</keyword>
<feature type="transmembrane region" description="Helical" evidence="1">
    <location>
        <begin position="44"/>
        <end position="63"/>
    </location>
</feature>
<evidence type="ECO:0000313" key="3">
    <source>
        <dbReference type="Proteomes" id="UP000236732"/>
    </source>
</evidence>
<dbReference type="Proteomes" id="UP000236732">
    <property type="component" value="Unassembled WGS sequence"/>
</dbReference>
<keyword evidence="1" id="KW-0812">Transmembrane</keyword>
<gene>
    <name evidence="2" type="ORF">SAMN05444920_101187</name>
</gene>
<evidence type="ECO:0000256" key="1">
    <source>
        <dbReference type="SAM" id="Phobius"/>
    </source>
</evidence>
<protein>
    <submittedName>
        <fullName evidence="2">Uncharacterized protein</fullName>
    </submittedName>
</protein>
<evidence type="ECO:0000313" key="2">
    <source>
        <dbReference type="EMBL" id="SEF60858.1"/>
    </source>
</evidence>
<feature type="transmembrane region" description="Helical" evidence="1">
    <location>
        <begin position="15"/>
        <end position="37"/>
    </location>
</feature>
<organism evidence="2 3">
    <name type="scientific">Nonomuraea solani</name>
    <dbReference type="NCBI Taxonomy" id="1144553"/>
    <lineage>
        <taxon>Bacteria</taxon>
        <taxon>Bacillati</taxon>
        <taxon>Actinomycetota</taxon>
        <taxon>Actinomycetes</taxon>
        <taxon>Streptosporangiales</taxon>
        <taxon>Streptosporangiaceae</taxon>
        <taxon>Nonomuraea</taxon>
    </lineage>
</organism>
<name>A0A1H5TF69_9ACTN</name>
<proteinExistence type="predicted"/>
<keyword evidence="1" id="KW-1133">Transmembrane helix</keyword>
<keyword evidence="3" id="KW-1185">Reference proteome</keyword>